<dbReference type="GO" id="GO:0043565">
    <property type="term" value="F:sequence-specific DNA binding"/>
    <property type="evidence" value="ECO:0007669"/>
    <property type="project" value="InterPro"/>
</dbReference>
<dbReference type="InterPro" id="IPR037923">
    <property type="entry name" value="HTH-like"/>
</dbReference>
<comment type="caution">
    <text evidence="5">The sequence shown here is derived from an EMBL/GenBank/DDBJ whole genome shotgun (WGS) entry which is preliminary data.</text>
</comment>
<gene>
    <name evidence="5" type="ORF">IP91_03863</name>
</gene>
<feature type="domain" description="HTH araC/xylS-type" evidence="4">
    <location>
        <begin position="215"/>
        <end position="316"/>
    </location>
</feature>
<dbReference type="Gene3D" id="2.60.120.10">
    <property type="entry name" value="Jelly Rolls"/>
    <property type="match status" value="1"/>
</dbReference>
<keyword evidence="6" id="KW-1185">Reference proteome</keyword>
<organism evidence="5 6">
    <name type="scientific">Pseudoduganella lurida</name>
    <dbReference type="NCBI Taxonomy" id="1036180"/>
    <lineage>
        <taxon>Bacteria</taxon>
        <taxon>Pseudomonadati</taxon>
        <taxon>Pseudomonadota</taxon>
        <taxon>Betaproteobacteria</taxon>
        <taxon>Burkholderiales</taxon>
        <taxon>Oxalobacteraceae</taxon>
        <taxon>Telluria group</taxon>
        <taxon>Pseudoduganella</taxon>
    </lineage>
</organism>
<dbReference type="InterPro" id="IPR050204">
    <property type="entry name" value="AraC_XylS_family_regulators"/>
</dbReference>
<evidence type="ECO:0000256" key="3">
    <source>
        <dbReference type="ARBA" id="ARBA00023163"/>
    </source>
</evidence>
<dbReference type="Gene3D" id="1.10.10.60">
    <property type="entry name" value="Homeodomain-like"/>
    <property type="match status" value="2"/>
</dbReference>
<name>A0A562R2H1_9BURK</name>
<dbReference type="PANTHER" id="PTHR46796">
    <property type="entry name" value="HTH-TYPE TRANSCRIPTIONAL ACTIVATOR RHAS-RELATED"/>
    <property type="match status" value="1"/>
</dbReference>
<dbReference type="Proteomes" id="UP000318431">
    <property type="component" value="Unassembled WGS sequence"/>
</dbReference>
<dbReference type="InterPro" id="IPR020449">
    <property type="entry name" value="Tscrpt_reg_AraC-type_HTH"/>
</dbReference>
<evidence type="ECO:0000259" key="4">
    <source>
        <dbReference type="PROSITE" id="PS01124"/>
    </source>
</evidence>
<dbReference type="InterPro" id="IPR018060">
    <property type="entry name" value="HTH_AraC"/>
</dbReference>
<keyword evidence="1" id="KW-0805">Transcription regulation</keyword>
<reference evidence="5 6" key="1">
    <citation type="journal article" date="2015" name="Stand. Genomic Sci.">
        <title>Genomic Encyclopedia of Bacterial and Archaeal Type Strains, Phase III: the genomes of soil and plant-associated and newly described type strains.</title>
        <authorList>
            <person name="Whitman W.B."/>
            <person name="Woyke T."/>
            <person name="Klenk H.P."/>
            <person name="Zhou Y."/>
            <person name="Lilburn T.G."/>
            <person name="Beck B.J."/>
            <person name="De Vos P."/>
            <person name="Vandamme P."/>
            <person name="Eisen J.A."/>
            <person name="Garrity G."/>
            <person name="Hugenholtz P."/>
            <person name="Kyrpides N.C."/>
        </authorList>
    </citation>
    <scope>NUCLEOTIDE SEQUENCE [LARGE SCALE GENOMIC DNA]</scope>
    <source>
        <strain evidence="5 6">CGMCC 1.10822</strain>
    </source>
</reference>
<accession>A0A562R2H1</accession>
<dbReference type="GO" id="GO:0003700">
    <property type="term" value="F:DNA-binding transcription factor activity"/>
    <property type="evidence" value="ECO:0007669"/>
    <property type="project" value="InterPro"/>
</dbReference>
<protein>
    <submittedName>
        <fullName evidence="5">AraC family transcriptional activator of mtrCDE</fullName>
    </submittedName>
</protein>
<proteinExistence type="predicted"/>
<keyword evidence="3" id="KW-0804">Transcription</keyword>
<dbReference type="PRINTS" id="PR00032">
    <property type="entry name" value="HTHARAC"/>
</dbReference>
<dbReference type="InterPro" id="IPR014710">
    <property type="entry name" value="RmlC-like_jellyroll"/>
</dbReference>
<sequence>MPGRRYNLPDRLNHSVIDLDSLSRLLTLYPLQTALTIRCHFGAPWQLQVADAGPGRAPWHLVVAGAGWLEMPDGTRVALQAGDAVLFPHGRAHRIVAGDGAPAPSRKVQAPHLLIETNDGTGPASDILCGELRFGPEAEPLLRTLPETVLVRTAGEPALASLQALIALLQQEAQGERPGTAAILAQLSSALFALLLRGWLEQSGTQGLLAVLAEPRLQAALHAMLAEPQRSWNLEGLAALCHMSRATFARLFGEVAGTPPAEVLTQLRMAQAARLLLQGGLGTAQVGEQVGYQSEAAFSRVFKRHHGVGPGEYRRSARSANP</sequence>
<dbReference type="SUPFAM" id="SSF51215">
    <property type="entry name" value="Regulatory protein AraC"/>
    <property type="match status" value="1"/>
</dbReference>
<dbReference type="Pfam" id="PF12833">
    <property type="entry name" value="HTH_18"/>
    <property type="match status" value="1"/>
</dbReference>
<evidence type="ECO:0000313" key="6">
    <source>
        <dbReference type="Proteomes" id="UP000318431"/>
    </source>
</evidence>
<dbReference type="SMART" id="SM00342">
    <property type="entry name" value="HTH_ARAC"/>
    <property type="match status" value="1"/>
</dbReference>
<dbReference type="InterPro" id="IPR032783">
    <property type="entry name" value="AraC_lig"/>
</dbReference>
<dbReference type="Pfam" id="PF12852">
    <property type="entry name" value="Cupin_6"/>
    <property type="match status" value="1"/>
</dbReference>
<evidence type="ECO:0000313" key="5">
    <source>
        <dbReference type="EMBL" id="TWI63023.1"/>
    </source>
</evidence>
<dbReference type="InterPro" id="IPR009057">
    <property type="entry name" value="Homeodomain-like_sf"/>
</dbReference>
<dbReference type="AlphaFoldDB" id="A0A562R2H1"/>
<evidence type="ECO:0000256" key="2">
    <source>
        <dbReference type="ARBA" id="ARBA00023125"/>
    </source>
</evidence>
<evidence type="ECO:0000256" key="1">
    <source>
        <dbReference type="ARBA" id="ARBA00023015"/>
    </source>
</evidence>
<dbReference type="SUPFAM" id="SSF46689">
    <property type="entry name" value="Homeodomain-like"/>
    <property type="match status" value="2"/>
</dbReference>
<dbReference type="PANTHER" id="PTHR46796:SF7">
    <property type="entry name" value="ARAC FAMILY TRANSCRIPTIONAL REGULATOR"/>
    <property type="match status" value="1"/>
</dbReference>
<dbReference type="EMBL" id="VLLB01000007">
    <property type="protein sequence ID" value="TWI63023.1"/>
    <property type="molecule type" value="Genomic_DNA"/>
</dbReference>
<keyword evidence="2" id="KW-0238">DNA-binding</keyword>
<dbReference type="PROSITE" id="PS01124">
    <property type="entry name" value="HTH_ARAC_FAMILY_2"/>
    <property type="match status" value="1"/>
</dbReference>